<keyword evidence="8" id="KW-0129">CBS domain</keyword>
<accession>A0A1H6B4H7</accession>
<feature type="domain" description="CBS" evidence="10">
    <location>
        <begin position="203"/>
        <end position="259"/>
    </location>
</feature>
<dbReference type="SUPFAM" id="SSF161093">
    <property type="entry name" value="MgtE membrane domain-like"/>
    <property type="match status" value="1"/>
</dbReference>
<evidence type="ECO:0000256" key="6">
    <source>
        <dbReference type="ARBA" id="ARBA00022989"/>
    </source>
</evidence>
<comment type="similarity">
    <text evidence="2">Belongs to the SLC41A transporter family.</text>
</comment>
<dbReference type="CDD" id="cd02205">
    <property type="entry name" value="CBS_pair_SF"/>
    <property type="match status" value="1"/>
</dbReference>
<dbReference type="Pfam" id="PF00571">
    <property type="entry name" value="CBS"/>
    <property type="match status" value="1"/>
</dbReference>
<keyword evidence="3" id="KW-0813">Transport</keyword>
<dbReference type="EMBL" id="FNVG01000019">
    <property type="protein sequence ID" value="SEG55117.1"/>
    <property type="molecule type" value="Genomic_DNA"/>
</dbReference>
<evidence type="ECO:0000256" key="5">
    <source>
        <dbReference type="ARBA" id="ARBA00022842"/>
    </source>
</evidence>
<evidence type="ECO:0000256" key="1">
    <source>
        <dbReference type="ARBA" id="ARBA00004141"/>
    </source>
</evidence>
<feature type="transmembrane region" description="Helical" evidence="9">
    <location>
        <begin position="359"/>
        <end position="381"/>
    </location>
</feature>
<dbReference type="Pfam" id="PF03448">
    <property type="entry name" value="MgtE_N"/>
    <property type="match status" value="1"/>
</dbReference>
<dbReference type="Gene3D" id="3.10.580.10">
    <property type="entry name" value="CBS-domain"/>
    <property type="match status" value="1"/>
</dbReference>
<reference evidence="12" key="1">
    <citation type="submission" date="2016-10" db="EMBL/GenBank/DDBJ databases">
        <authorList>
            <person name="Varghese N."/>
            <person name="Submissions S."/>
        </authorList>
    </citation>
    <scope>NUCLEOTIDE SEQUENCE [LARGE SCALE GENOMIC DNA]</scope>
    <source>
        <strain evidence="12">CGMCC 1.7062</strain>
    </source>
</reference>
<keyword evidence="7 9" id="KW-0472">Membrane</keyword>
<dbReference type="SUPFAM" id="SSF54631">
    <property type="entry name" value="CBS-domain pair"/>
    <property type="match status" value="1"/>
</dbReference>
<feature type="transmembrane region" description="Helical" evidence="9">
    <location>
        <begin position="286"/>
        <end position="305"/>
    </location>
</feature>
<dbReference type="PANTHER" id="PTHR41394:SF5">
    <property type="entry name" value="SLC41A_MGTE INTEGRAL MEMBRANE DOMAIN-CONTAINING PROTEIN"/>
    <property type="match status" value="1"/>
</dbReference>
<evidence type="ECO:0000256" key="7">
    <source>
        <dbReference type="ARBA" id="ARBA00023136"/>
    </source>
</evidence>
<feature type="transmembrane region" description="Helical" evidence="9">
    <location>
        <begin position="424"/>
        <end position="447"/>
    </location>
</feature>
<evidence type="ECO:0000256" key="4">
    <source>
        <dbReference type="ARBA" id="ARBA00022692"/>
    </source>
</evidence>
<dbReference type="GO" id="GO:0016020">
    <property type="term" value="C:membrane"/>
    <property type="evidence" value="ECO:0007669"/>
    <property type="project" value="UniProtKB-SubCell"/>
</dbReference>
<keyword evidence="5" id="KW-0460">Magnesium</keyword>
<dbReference type="PROSITE" id="PS51371">
    <property type="entry name" value="CBS"/>
    <property type="match status" value="1"/>
</dbReference>
<comment type="subcellular location">
    <subcellularLocation>
        <location evidence="1">Membrane</location>
        <topology evidence="1">Multi-pass membrane protein</topology>
    </subcellularLocation>
</comment>
<evidence type="ECO:0000256" key="8">
    <source>
        <dbReference type="PROSITE-ProRule" id="PRU00703"/>
    </source>
</evidence>
<protein>
    <submittedName>
        <fullName evidence="11">Magnesium transporter</fullName>
    </submittedName>
</protein>
<evidence type="ECO:0000259" key="10">
    <source>
        <dbReference type="PROSITE" id="PS51371"/>
    </source>
</evidence>
<sequence length="448" mass="49617">MSEFQDLSIQIEQISHVEEQQQPHILNQLIEQGLESGSVALILEAFPIEQRVRLWRELPLEMHIEVLTDSRAEVRFSILDALSETELKLTLAKLDNLSLIEWADSLPDEIITEAISLLEKDELELYDQANEYDEEELGRWAERKVIAIPFNISVERARLLIEKYNYEQPTHIYLIDKNKCFRGMVDYNNVLRSEPNERIYKLILDNVTTLSAKLSLAEAVEAMERSSFSALPILDDRRLLVGEIDWKFALSTQREIYESRLMAGTGMDEGDDLFAPVVKSSQKRGVWLGINLLTAILASVTIGLFEDVIAQVVALAILMPIVGSMGGIAGSQTLTLIVRSMALNQVTASNRVALLKNELGIGAINGLLWAVIIGAMAGLWFQSPILGATIALAIIVNIITAALFGVLIPLVLDKFNLDPALAGSVILTTVTDVVGFFAFLGTASLVML</sequence>
<dbReference type="InterPro" id="IPR000644">
    <property type="entry name" value="CBS_dom"/>
</dbReference>
<dbReference type="InterPro" id="IPR036739">
    <property type="entry name" value="SLC41_membr_dom_sf"/>
</dbReference>
<dbReference type="RefSeq" id="WP_103881533.1">
    <property type="nucleotide sequence ID" value="NZ_FNVG01000019.1"/>
</dbReference>
<keyword evidence="4 9" id="KW-0812">Transmembrane</keyword>
<dbReference type="AlphaFoldDB" id="A0A1H6B4H7"/>
<evidence type="ECO:0000256" key="2">
    <source>
        <dbReference type="ARBA" id="ARBA00009749"/>
    </source>
</evidence>
<name>A0A1H6B4H7_9VIBR</name>
<dbReference type="InterPro" id="IPR006668">
    <property type="entry name" value="Mg_transptr_MgtE_intracell_dom"/>
</dbReference>
<evidence type="ECO:0000256" key="3">
    <source>
        <dbReference type="ARBA" id="ARBA00022448"/>
    </source>
</evidence>
<dbReference type="GO" id="GO:0008324">
    <property type="term" value="F:monoatomic cation transmembrane transporter activity"/>
    <property type="evidence" value="ECO:0007669"/>
    <property type="project" value="InterPro"/>
</dbReference>
<evidence type="ECO:0000256" key="9">
    <source>
        <dbReference type="SAM" id="Phobius"/>
    </source>
</evidence>
<dbReference type="SUPFAM" id="SSF158791">
    <property type="entry name" value="MgtE N-terminal domain-like"/>
    <property type="match status" value="1"/>
</dbReference>
<gene>
    <name evidence="11" type="ORF">SAMN04488244_11912</name>
</gene>
<dbReference type="Proteomes" id="UP000236721">
    <property type="component" value="Unassembled WGS sequence"/>
</dbReference>
<evidence type="ECO:0000313" key="11">
    <source>
        <dbReference type="EMBL" id="SEG55117.1"/>
    </source>
</evidence>
<dbReference type="InterPro" id="IPR046342">
    <property type="entry name" value="CBS_dom_sf"/>
</dbReference>
<organism evidence="11 12">
    <name type="scientific">Vibrio hangzhouensis</name>
    <dbReference type="NCBI Taxonomy" id="462991"/>
    <lineage>
        <taxon>Bacteria</taxon>
        <taxon>Pseudomonadati</taxon>
        <taxon>Pseudomonadota</taxon>
        <taxon>Gammaproteobacteria</taxon>
        <taxon>Vibrionales</taxon>
        <taxon>Vibrionaceae</taxon>
        <taxon>Vibrio</taxon>
    </lineage>
</organism>
<dbReference type="Gene3D" id="1.10.357.20">
    <property type="entry name" value="SLC41 divalent cation transporters, integral membrane domain"/>
    <property type="match status" value="1"/>
</dbReference>
<dbReference type="Pfam" id="PF01769">
    <property type="entry name" value="MgtE"/>
    <property type="match status" value="1"/>
</dbReference>
<dbReference type="InterPro" id="IPR006667">
    <property type="entry name" value="SLC41_membr_dom"/>
</dbReference>
<feature type="transmembrane region" description="Helical" evidence="9">
    <location>
        <begin position="387"/>
        <end position="412"/>
    </location>
</feature>
<dbReference type="SMART" id="SM00924">
    <property type="entry name" value="MgtE_N"/>
    <property type="match status" value="1"/>
</dbReference>
<proteinExistence type="inferred from homology"/>
<feature type="transmembrane region" description="Helical" evidence="9">
    <location>
        <begin position="311"/>
        <end position="338"/>
    </location>
</feature>
<evidence type="ECO:0000313" key="12">
    <source>
        <dbReference type="Proteomes" id="UP000236721"/>
    </source>
</evidence>
<keyword evidence="6 9" id="KW-1133">Transmembrane helix</keyword>
<keyword evidence="12" id="KW-1185">Reference proteome</keyword>
<dbReference type="OrthoDB" id="9790355at2"/>
<dbReference type="PANTHER" id="PTHR41394">
    <property type="entry name" value="MAGNESIUM TRANSPORTER MGTE"/>
    <property type="match status" value="1"/>
</dbReference>